<dbReference type="PANTHER" id="PTHR10937:SF0">
    <property type="entry name" value="GLUTAMINE--FRUCTOSE-6-PHOSPHATE TRANSAMINASE (ISOMERIZING)"/>
    <property type="match status" value="1"/>
</dbReference>
<keyword evidence="6" id="KW-0032">Aminotransferase</keyword>
<feature type="domain" description="SIS" evidence="11">
    <location>
        <begin position="274"/>
        <end position="414"/>
    </location>
</feature>
<dbReference type="FunFam" id="3.40.50.10490:FF:000001">
    <property type="entry name" value="Glutamine--fructose-6-phosphate aminotransferase [isomerizing]"/>
    <property type="match status" value="1"/>
</dbReference>
<dbReference type="InterPro" id="IPR005855">
    <property type="entry name" value="GFAT"/>
</dbReference>
<dbReference type="InterPro" id="IPR035466">
    <property type="entry name" value="GlmS/AgaS_SIS"/>
</dbReference>
<evidence type="ECO:0000259" key="11">
    <source>
        <dbReference type="PROSITE" id="PS51464"/>
    </source>
</evidence>
<evidence type="ECO:0000256" key="4">
    <source>
        <dbReference type="ARBA" id="ARBA00016090"/>
    </source>
</evidence>
<dbReference type="CDD" id="cd05009">
    <property type="entry name" value="SIS_GlmS_GlmD_2"/>
    <property type="match status" value="1"/>
</dbReference>
<keyword evidence="5" id="KW-0963">Cytoplasm</keyword>
<dbReference type="GO" id="GO:0006002">
    <property type="term" value="P:fructose 6-phosphate metabolic process"/>
    <property type="evidence" value="ECO:0007669"/>
    <property type="project" value="TreeGrafter"/>
</dbReference>
<dbReference type="Gene3D" id="3.60.20.10">
    <property type="entry name" value="Glutamine Phosphoribosylpyrophosphate, subunit 1, domain 1"/>
    <property type="match status" value="1"/>
</dbReference>
<evidence type="ECO:0000256" key="8">
    <source>
        <dbReference type="ARBA" id="ARBA00022737"/>
    </source>
</evidence>
<feature type="domain" description="Glutamine amidotransferase type-2" evidence="10">
    <location>
        <begin position="2"/>
        <end position="213"/>
    </location>
</feature>
<dbReference type="GO" id="GO:0004360">
    <property type="term" value="F:glutamine-fructose-6-phosphate transaminase (isomerizing) activity"/>
    <property type="evidence" value="ECO:0007669"/>
    <property type="project" value="UniProtKB-EC"/>
</dbReference>
<dbReference type="EC" id="2.6.1.16" evidence="3"/>
<dbReference type="GO" id="GO:0006487">
    <property type="term" value="P:protein N-linked glycosylation"/>
    <property type="evidence" value="ECO:0007669"/>
    <property type="project" value="TreeGrafter"/>
</dbReference>
<comment type="caution">
    <text evidence="12">The sequence shown here is derived from an EMBL/GenBank/DDBJ whole genome shotgun (WGS) entry which is preliminary data.</text>
</comment>
<gene>
    <name evidence="12" type="ORF">S12H4_01870</name>
</gene>
<dbReference type="FunFam" id="3.40.50.10490:FF:000002">
    <property type="entry name" value="Glutamine--fructose-6-phosphate aminotransferase [isomerizing]"/>
    <property type="match status" value="1"/>
</dbReference>
<dbReference type="InterPro" id="IPR046348">
    <property type="entry name" value="SIS_dom_sf"/>
</dbReference>
<reference evidence="12" key="1">
    <citation type="journal article" date="2014" name="Front. Microbiol.">
        <title>High frequency of phylogenetically diverse reductive dehalogenase-homologous genes in deep subseafloor sedimentary metagenomes.</title>
        <authorList>
            <person name="Kawai M."/>
            <person name="Futagami T."/>
            <person name="Toyoda A."/>
            <person name="Takaki Y."/>
            <person name="Nishi S."/>
            <person name="Hori S."/>
            <person name="Arai W."/>
            <person name="Tsubouchi T."/>
            <person name="Morono Y."/>
            <person name="Uchiyama I."/>
            <person name="Ito T."/>
            <person name="Fujiyama A."/>
            <person name="Inagaki F."/>
            <person name="Takami H."/>
        </authorList>
    </citation>
    <scope>NUCLEOTIDE SEQUENCE</scope>
    <source>
        <strain evidence="12">Expedition CK06-06</strain>
    </source>
</reference>
<dbReference type="InterPro" id="IPR017932">
    <property type="entry name" value="GATase_2_dom"/>
</dbReference>
<dbReference type="FunFam" id="3.60.20.10:FF:000006">
    <property type="entry name" value="Glutamine--fructose-6-phosphate aminotransferase [isomerizing]"/>
    <property type="match status" value="1"/>
</dbReference>
<dbReference type="InterPro" id="IPR047084">
    <property type="entry name" value="GFAT_N"/>
</dbReference>
<comment type="catalytic activity">
    <reaction evidence="1">
        <text>D-fructose 6-phosphate + L-glutamine = D-glucosamine 6-phosphate + L-glutamate</text>
        <dbReference type="Rhea" id="RHEA:13237"/>
        <dbReference type="ChEBI" id="CHEBI:29985"/>
        <dbReference type="ChEBI" id="CHEBI:58359"/>
        <dbReference type="ChEBI" id="CHEBI:58725"/>
        <dbReference type="ChEBI" id="CHEBI:61527"/>
        <dbReference type="EC" id="2.6.1.16"/>
    </reaction>
</comment>
<name>X1S8H2_9ZZZZ</name>
<dbReference type="AlphaFoldDB" id="X1S8H2"/>
<dbReference type="InterPro" id="IPR029055">
    <property type="entry name" value="Ntn_hydrolases_N"/>
</dbReference>
<dbReference type="PROSITE" id="PS51464">
    <property type="entry name" value="SIS"/>
    <property type="match status" value="2"/>
</dbReference>
<evidence type="ECO:0000256" key="5">
    <source>
        <dbReference type="ARBA" id="ARBA00022490"/>
    </source>
</evidence>
<evidence type="ECO:0000256" key="7">
    <source>
        <dbReference type="ARBA" id="ARBA00022679"/>
    </source>
</evidence>
<evidence type="ECO:0000259" key="10">
    <source>
        <dbReference type="PROSITE" id="PS51278"/>
    </source>
</evidence>
<evidence type="ECO:0000256" key="1">
    <source>
        <dbReference type="ARBA" id="ARBA00001031"/>
    </source>
</evidence>
<dbReference type="GO" id="GO:0005737">
    <property type="term" value="C:cytoplasm"/>
    <property type="evidence" value="ECO:0007669"/>
    <property type="project" value="UniProtKB-SubCell"/>
</dbReference>
<evidence type="ECO:0000256" key="6">
    <source>
        <dbReference type="ARBA" id="ARBA00022576"/>
    </source>
</evidence>
<keyword evidence="8" id="KW-0677">Repeat</keyword>
<feature type="domain" description="SIS" evidence="11">
    <location>
        <begin position="443"/>
        <end position="584"/>
    </location>
</feature>
<evidence type="ECO:0000256" key="2">
    <source>
        <dbReference type="ARBA" id="ARBA00004496"/>
    </source>
</evidence>
<proteinExistence type="inferred from homology"/>
<dbReference type="CDD" id="cd00714">
    <property type="entry name" value="GFAT"/>
    <property type="match status" value="1"/>
</dbReference>
<evidence type="ECO:0000313" key="12">
    <source>
        <dbReference type="EMBL" id="GAI64059.1"/>
    </source>
</evidence>
<keyword evidence="9" id="KW-0315">Glutamine amidotransferase</keyword>
<dbReference type="InterPro" id="IPR035490">
    <property type="entry name" value="GlmS/FrlB_SIS"/>
</dbReference>
<dbReference type="PROSITE" id="PS51278">
    <property type="entry name" value="GATASE_TYPE_2"/>
    <property type="match status" value="1"/>
</dbReference>
<dbReference type="GO" id="GO:0097367">
    <property type="term" value="F:carbohydrate derivative binding"/>
    <property type="evidence" value="ECO:0007669"/>
    <property type="project" value="InterPro"/>
</dbReference>
<comment type="subcellular location">
    <subcellularLocation>
        <location evidence="2">Cytoplasm</location>
    </subcellularLocation>
</comment>
<dbReference type="Gene3D" id="3.40.50.10490">
    <property type="entry name" value="Glucose-6-phosphate isomerase like protein, domain 1"/>
    <property type="match status" value="2"/>
</dbReference>
<dbReference type="CDD" id="cd05008">
    <property type="entry name" value="SIS_GlmS_GlmD_1"/>
    <property type="match status" value="1"/>
</dbReference>
<dbReference type="Pfam" id="PF13522">
    <property type="entry name" value="GATase_6"/>
    <property type="match status" value="1"/>
</dbReference>
<sequence length="594" mass="64939">MGGIIGYIGDKQSQPILINSLKRLEYRGCDSCGVAVLGDKVSICKVIGKVSNLESNLDPLMGKLGIGHTRLATHGEPSQVNAHPHCDCTGNIAVVHNGVVNNFQSLKQQLISEGHTFISETDTEVIPHLIEKYYDGSLEKAVEAALLDVEGSYAIAVLMVGEPKLVTARKDSPLIIGIGDRENFIASDVPAILDYTDRVIYLEDGDIGVVTKDSIKVRREGTEVDREEHKILWSVEEAQKGGYDHFMLKEIHEQPKVIRDTLVEYTQAAEPVVDLERMRDEGIESMLILACGTSYHAALVGKYIVEELVGIPVRVEIASEFSYYGQTLARSLAIVITQSGETADTLKAMKRLKEVGCRVVAITNVVGSSASRIADQAIYTRAGPEISVAATKSFTAQLMVLYWLAMGYSKADARRLASMLLGLRQLPSQVQRVLDNGDIILQCARYLSKYENVFFIGRGINFPVALEGALKLKEISYIHAEGYTAGELKHGPFALLGENTPVIAIVAQDNTYEAMLTNIREVKARKSPLMALAEEGDEAIGELADFVINVPRVDAIFSPVVNAVALQLLAYYTAKERGCPIDFPRNLAKSVTVE</sequence>
<dbReference type="NCBIfam" id="TIGR01135">
    <property type="entry name" value="glmS"/>
    <property type="match status" value="1"/>
</dbReference>
<dbReference type="GO" id="GO:0046349">
    <property type="term" value="P:amino sugar biosynthetic process"/>
    <property type="evidence" value="ECO:0007669"/>
    <property type="project" value="UniProtKB-ARBA"/>
</dbReference>
<dbReference type="Pfam" id="PF01380">
    <property type="entry name" value="SIS"/>
    <property type="match status" value="2"/>
</dbReference>
<dbReference type="EMBL" id="BARW01000406">
    <property type="protein sequence ID" value="GAI64059.1"/>
    <property type="molecule type" value="Genomic_DNA"/>
</dbReference>
<dbReference type="SUPFAM" id="SSF56235">
    <property type="entry name" value="N-terminal nucleophile aminohydrolases (Ntn hydrolases)"/>
    <property type="match status" value="1"/>
</dbReference>
<evidence type="ECO:0000256" key="3">
    <source>
        <dbReference type="ARBA" id="ARBA00012916"/>
    </source>
</evidence>
<dbReference type="InterPro" id="IPR001347">
    <property type="entry name" value="SIS_dom"/>
</dbReference>
<dbReference type="GO" id="GO:0006047">
    <property type="term" value="P:UDP-N-acetylglucosamine metabolic process"/>
    <property type="evidence" value="ECO:0007669"/>
    <property type="project" value="TreeGrafter"/>
</dbReference>
<dbReference type="NCBIfam" id="NF001484">
    <property type="entry name" value="PRK00331.1"/>
    <property type="match status" value="1"/>
</dbReference>
<dbReference type="HAMAP" id="MF_00164">
    <property type="entry name" value="GlmS"/>
    <property type="match status" value="1"/>
</dbReference>
<keyword evidence="7" id="KW-0808">Transferase</keyword>
<dbReference type="PANTHER" id="PTHR10937">
    <property type="entry name" value="GLUCOSAMINE--FRUCTOSE-6-PHOSPHATE AMINOTRANSFERASE, ISOMERIZING"/>
    <property type="match status" value="1"/>
</dbReference>
<organism evidence="12">
    <name type="scientific">marine sediment metagenome</name>
    <dbReference type="NCBI Taxonomy" id="412755"/>
    <lineage>
        <taxon>unclassified sequences</taxon>
        <taxon>metagenomes</taxon>
        <taxon>ecological metagenomes</taxon>
    </lineage>
</organism>
<dbReference type="SUPFAM" id="SSF53697">
    <property type="entry name" value="SIS domain"/>
    <property type="match status" value="1"/>
</dbReference>
<protein>
    <recommendedName>
        <fullName evidence="4">Glutamine--fructose-6-phosphate aminotransferase [isomerizing]</fullName>
        <ecNumber evidence="3">2.6.1.16</ecNumber>
    </recommendedName>
</protein>
<accession>X1S8H2</accession>
<evidence type="ECO:0000256" key="9">
    <source>
        <dbReference type="ARBA" id="ARBA00022962"/>
    </source>
</evidence>